<accession>A0A3M6USG9</accession>
<dbReference type="EMBL" id="RCHS01000826">
    <property type="protein sequence ID" value="RMX56611.1"/>
    <property type="molecule type" value="Genomic_DNA"/>
</dbReference>
<evidence type="ECO:0000313" key="1">
    <source>
        <dbReference type="EMBL" id="RMX56611.1"/>
    </source>
</evidence>
<protein>
    <submittedName>
        <fullName evidence="1">Uncharacterized protein</fullName>
    </submittedName>
</protein>
<evidence type="ECO:0000313" key="2">
    <source>
        <dbReference type="Proteomes" id="UP000275408"/>
    </source>
</evidence>
<dbReference type="Proteomes" id="UP000275408">
    <property type="component" value="Unassembled WGS sequence"/>
</dbReference>
<keyword evidence="2" id="KW-1185">Reference proteome</keyword>
<sequence length="109" mass="12334">MDPETLAVSFDPDTANSMDDIDKEILQLALKQVEKTLQELGVRVSQGYKLGYELGYIKGVLEHVLKTVPESENKEAYMKGYVNGYLQGMLHSFKQGELQRGNCSDNNRY</sequence>
<reference evidence="1 2" key="1">
    <citation type="journal article" date="2018" name="Sci. Rep.">
        <title>Comparative analysis of the Pocillopora damicornis genome highlights role of immune system in coral evolution.</title>
        <authorList>
            <person name="Cunning R."/>
            <person name="Bay R.A."/>
            <person name="Gillette P."/>
            <person name="Baker A.C."/>
            <person name="Traylor-Knowles N."/>
        </authorList>
    </citation>
    <scope>NUCLEOTIDE SEQUENCE [LARGE SCALE GENOMIC DNA]</scope>
    <source>
        <strain evidence="1">RSMAS</strain>
        <tissue evidence="1">Whole animal</tissue>
    </source>
</reference>
<dbReference type="AlphaFoldDB" id="A0A3M6USG9"/>
<proteinExistence type="predicted"/>
<name>A0A3M6USG9_POCDA</name>
<gene>
    <name evidence="1" type="ORF">pdam_00002386</name>
</gene>
<organism evidence="1 2">
    <name type="scientific">Pocillopora damicornis</name>
    <name type="common">Cauliflower coral</name>
    <name type="synonym">Millepora damicornis</name>
    <dbReference type="NCBI Taxonomy" id="46731"/>
    <lineage>
        <taxon>Eukaryota</taxon>
        <taxon>Metazoa</taxon>
        <taxon>Cnidaria</taxon>
        <taxon>Anthozoa</taxon>
        <taxon>Hexacorallia</taxon>
        <taxon>Scleractinia</taxon>
        <taxon>Astrocoeniina</taxon>
        <taxon>Pocilloporidae</taxon>
        <taxon>Pocillopora</taxon>
    </lineage>
</organism>
<comment type="caution">
    <text evidence="1">The sequence shown here is derived from an EMBL/GenBank/DDBJ whole genome shotgun (WGS) entry which is preliminary data.</text>
</comment>